<dbReference type="InterPro" id="IPR036513">
    <property type="entry name" value="STAS_dom_sf"/>
</dbReference>
<dbReference type="EMBL" id="MVFC01000013">
    <property type="protein sequence ID" value="OON78044.1"/>
    <property type="molecule type" value="Genomic_DNA"/>
</dbReference>
<evidence type="ECO:0000259" key="3">
    <source>
        <dbReference type="PROSITE" id="PS50801"/>
    </source>
</evidence>
<reference evidence="4 5" key="1">
    <citation type="submission" date="2017-02" db="EMBL/GenBank/DDBJ databases">
        <title>Draft Genome Sequence of Streptomyces tsukubaensis F601, a Producer of the immunosuppressant tacrolimus FK506.</title>
        <authorList>
            <person name="Zong G."/>
            <person name="Zhong C."/>
            <person name="Fu J."/>
            <person name="Qin R."/>
            <person name="Cao G."/>
        </authorList>
    </citation>
    <scope>NUCLEOTIDE SEQUENCE [LARGE SCALE GENOMIC DNA]</scope>
    <source>
        <strain evidence="4 5">F601</strain>
    </source>
</reference>
<evidence type="ECO:0000256" key="2">
    <source>
        <dbReference type="RuleBase" id="RU003749"/>
    </source>
</evidence>
<dbReference type="Proteomes" id="UP000190539">
    <property type="component" value="Unassembled WGS sequence"/>
</dbReference>
<dbReference type="InterPro" id="IPR058548">
    <property type="entry name" value="MlaB-like_STAS"/>
</dbReference>
<dbReference type="SUPFAM" id="SSF52091">
    <property type="entry name" value="SpoIIaa-like"/>
    <property type="match status" value="1"/>
</dbReference>
<dbReference type="RefSeq" id="WP_077969100.1">
    <property type="nucleotide sequence ID" value="NZ_CP045178.1"/>
</dbReference>
<gene>
    <name evidence="4" type="ORF">B1H18_17645</name>
</gene>
<dbReference type="Pfam" id="PF13466">
    <property type="entry name" value="STAS_2"/>
    <property type="match status" value="1"/>
</dbReference>
<accession>A0A1V4A876</accession>
<dbReference type="PANTHER" id="PTHR33495">
    <property type="entry name" value="ANTI-SIGMA FACTOR ANTAGONIST TM_1081-RELATED-RELATED"/>
    <property type="match status" value="1"/>
</dbReference>
<dbReference type="AlphaFoldDB" id="A0A1V4A876"/>
<comment type="similarity">
    <text evidence="1 2">Belongs to the anti-sigma-factor antagonist family.</text>
</comment>
<evidence type="ECO:0000313" key="5">
    <source>
        <dbReference type="Proteomes" id="UP000190539"/>
    </source>
</evidence>
<feature type="domain" description="STAS" evidence="3">
    <location>
        <begin position="1"/>
        <end position="107"/>
    </location>
</feature>
<evidence type="ECO:0000313" key="4">
    <source>
        <dbReference type="EMBL" id="OON78044.1"/>
    </source>
</evidence>
<dbReference type="CDD" id="cd07043">
    <property type="entry name" value="STAS_anti-anti-sigma_factors"/>
    <property type="match status" value="1"/>
</dbReference>
<organism evidence="4 5">
    <name type="scientific">Streptomyces tsukubensis</name>
    <dbReference type="NCBI Taxonomy" id="83656"/>
    <lineage>
        <taxon>Bacteria</taxon>
        <taxon>Bacillati</taxon>
        <taxon>Actinomycetota</taxon>
        <taxon>Actinomycetes</taxon>
        <taxon>Kitasatosporales</taxon>
        <taxon>Streptomycetaceae</taxon>
        <taxon>Streptomyces</taxon>
    </lineage>
</organism>
<dbReference type="Gene3D" id="3.30.750.24">
    <property type="entry name" value="STAS domain"/>
    <property type="match status" value="1"/>
</dbReference>
<comment type="caution">
    <text evidence="4">The sequence shown here is derived from an EMBL/GenBank/DDBJ whole genome shotgun (WGS) entry which is preliminary data.</text>
</comment>
<dbReference type="PROSITE" id="PS50801">
    <property type="entry name" value="STAS"/>
    <property type="match status" value="1"/>
</dbReference>
<proteinExistence type="inferred from homology"/>
<dbReference type="InterPro" id="IPR003658">
    <property type="entry name" value="Anti-sigma_ant"/>
</dbReference>
<dbReference type="STRING" id="83656.B1H18_17645"/>
<dbReference type="InterPro" id="IPR002645">
    <property type="entry name" value="STAS_dom"/>
</dbReference>
<dbReference type="NCBIfam" id="TIGR00377">
    <property type="entry name" value="ant_ant_sig"/>
    <property type="match status" value="1"/>
</dbReference>
<evidence type="ECO:0000256" key="1">
    <source>
        <dbReference type="ARBA" id="ARBA00009013"/>
    </source>
</evidence>
<name>A0A1V4A876_9ACTN</name>
<dbReference type="OrthoDB" id="5471473at2"/>
<dbReference type="GO" id="GO:0043856">
    <property type="term" value="F:anti-sigma factor antagonist activity"/>
    <property type="evidence" value="ECO:0007669"/>
    <property type="project" value="InterPro"/>
</dbReference>
<protein>
    <recommendedName>
        <fullName evidence="2">Anti-sigma factor antagonist</fullName>
    </recommendedName>
</protein>
<dbReference type="PANTHER" id="PTHR33495:SF2">
    <property type="entry name" value="ANTI-SIGMA FACTOR ANTAGONIST TM_1081-RELATED"/>
    <property type="match status" value="1"/>
</dbReference>
<sequence>MSFAMRRAGDDVVLAVGGEMDLDNVEPLDSALQELAATGEGAVVLDLSGVAFADSTTVNVLLRAHSALGPRLRLAALSPFMERLLGLIGLDGTLTVYRSVEDALAGVPAP</sequence>
<keyword evidence="5" id="KW-1185">Reference proteome</keyword>